<evidence type="ECO:0000313" key="4">
    <source>
        <dbReference type="WBParaSite" id="TASK_0000143801-mRNA-1"/>
    </source>
</evidence>
<organism evidence="4">
    <name type="scientific">Taenia asiatica</name>
    <name type="common">Asian tapeworm</name>
    <dbReference type="NCBI Taxonomy" id="60517"/>
    <lineage>
        <taxon>Eukaryota</taxon>
        <taxon>Metazoa</taxon>
        <taxon>Spiralia</taxon>
        <taxon>Lophotrochozoa</taxon>
        <taxon>Platyhelminthes</taxon>
        <taxon>Cestoda</taxon>
        <taxon>Eucestoda</taxon>
        <taxon>Cyclophyllidea</taxon>
        <taxon>Taeniidae</taxon>
        <taxon>Taenia</taxon>
    </lineage>
</organism>
<dbReference type="CDD" id="cd00590">
    <property type="entry name" value="RRM_SF"/>
    <property type="match status" value="1"/>
</dbReference>
<dbReference type="STRING" id="60517.A0A0R3VVL8"/>
<feature type="compositionally biased region" description="Basic residues" evidence="1">
    <location>
        <begin position="75"/>
        <end position="87"/>
    </location>
</feature>
<gene>
    <name evidence="2" type="ORF">TASK_LOCUS1439</name>
</gene>
<name>A0A0R3VVL8_TAEAS</name>
<protein>
    <submittedName>
        <fullName evidence="4">Zinc finger C3HC4 RING-type domain-containing protein</fullName>
    </submittedName>
</protein>
<dbReference type="EMBL" id="UYRS01000374">
    <property type="protein sequence ID" value="VDK23049.1"/>
    <property type="molecule type" value="Genomic_DNA"/>
</dbReference>
<sequence>MRDPHILPCGHTFCLRPCLLPHEESVGARCVYCGMVFHVADLQPNFTVLVQICLRAWYREESCVQNQVEDEQQNKKLRRSEKHRKRNGKDTITGCHNPHDSMQEEPRLKSTAATQEVASANSTVVECAQTNASDLIKLEPLKKKSAVRSAQNQFEEVTQVRLDREMRRALVTFSNPKALQMALTAHRLRLKGANLRVSLPAYYDLSRHQRGPIIEPTPRARSREQRFETRRVSQLVLESFCCDTFRAL</sequence>
<dbReference type="InterPro" id="IPR012677">
    <property type="entry name" value="Nucleotide-bd_a/b_plait_sf"/>
</dbReference>
<reference evidence="4" key="1">
    <citation type="submission" date="2017-02" db="UniProtKB">
        <authorList>
            <consortium name="WormBaseParasite"/>
        </authorList>
    </citation>
    <scope>IDENTIFICATION</scope>
</reference>
<keyword evidence="3" id="KW-1185">Reference proteome</keyword>
<dbReference type="AlphaFoldDB" id="A0A0R3VVL8"/>
<dbReference type="SUPFAM" id="SSF57850">
    <property type="entry name" value="RING/U-box"/>
    <property type="match status" value="1"/>
</dbReference>
<dbReference type="WBParaSite" id="TASK_0000143801-mRNA-1">
    <property type="protein sequence ID" value="TASK_0000143801-mRNA-1"/>
    <property type="gene ID" value="TASK_0000143801"/>
</dbReference>
<accession>A0A0R3VVL8</accession>
<feature type="region of interest" description="Disordered" evidence="1">
    <location>
        <begin position="69"/>
        <end position="109"/>
    </location>
</feature>
<evidence type="ECO:0000313" key="3">
    <source>
        <dbReference type="Proteomes" id="UP000282613"/>
    </source>
</evidence>
<evidence type="ECO:0000313" key="2">
    <source>
        <dbReference type="EMBL" id="VDK23049.1"/>
    </source>
</evidence>
<proteinExistence type="predicted"/>
<dbReference type="SUPFAM" id="SSF54928">
    <property type="entry name" value="RNA-binding domain, RBD"/>
    <property type="match status" value="1"/>
</dbReference>
<evidence type="ECO:0000256" key="1">
    <source>
        <dbReference type="SAM" id="MobiDB-lite"/>
    </source>
</evidence>
<reference evidence="2 3" key="2">
    <citation type="submission" date="2018-11" db="EMBL/GenBank/DDBJ databases">
        <authorList>
            <consortium name="Pathogen Informatics"/>
        </authorList>
    </citation>
    <scope>NUCLEOTIDE SEQUENCE [LARGE SCALE GENOMIC DNA]</scope>
</reference>
<dbReference type="InterPro" id="IPR013083">
    <property type="entry name" value="Znf_RING/FYVE/PHD"/>
</dbReference>
<dbReference type="GO" id="GO:0003676">
    <property type="term" value="F:nucleic acid binding"/>
    <property type="evidence" value="ECO:0007669"/>
    <property type="project" value="InterPro"/>
</dbReference>
<dbReference type="InterPro" id="IPR035979">
    <property type="entry name" value="RBD_domain_sf"/>
</dbReference>
<dbReference type="Proteomes" id="UP000282613">
    <property type="component" value="Unassembled WGS sequence"/>
</dbReference>
<dbReference type="Gene3D" id="3.30.40.10">
    <property type="entry name" value="Zinc/RING finger domain, C3HC4 (zinc finger)"/>
    <property type="match status" value="1"/>
</dbReference>
<dbReference type="OrthoDB" id="339151at2759"/>
<feature type="compositionally biased region" description="Basic and acidic residues" evidence="1">
    <location>
        <begin position="97"/>
        <end position="108"/>
    </location>
</feature>
<dbReference type="Gene3D" id="3.30.70.330">
    <property type="match status" value="1"/>
</dbReference>
<dbReference type="CDD" id="cd16449">
    <property type="entry name" value="RING-HC"/>
    <property type="match status" value="1"/>
</dbReference>